<evidence type="ECO:0000256" key="1">
    <source>
        <dbReference type="ARBA" id="ARBA00004448"/>
    </source>
</evidence>
<keyword evidence="9 14" id="KW-0406">Ion transport</keyword>
<keyword evidence="6 14" id="KW-0460">Magnesium</keyword>
<dbReference type="PANTHER" id="PTHR13890:SF0">
    <property type="entry name" value="MAGNESIUM TRANSPORTER MRS2 HOMOLOG, MITOCHONDRIAL"/>
    <property type="match status" value="1"/>
</dbReference>
<reference evidence="17" key="1">
    <citation type="journal article" date="2011" name="Nat. Commun.">
        <title>Effector diversification within compartments of the Leptosphaeria maculans genome affected by Repeat-Induced Point mutations.</title>
        <authorList>
            <person name="Rouxel T."/>
            <person name="Grandaubert J."/>
            <person name="Hane J.K."/>
            <person name="Hoede C."/>
            <person name="van de Wouw A.P."/>
            <person name="Couloux A."/>
            <person name="Dominguez V."/>
            <person name="Anthouard V."/>
            <person name="Bally P."/>
            <person name="Bourras S."/>
            <person name="Cozijnsen A.J."/>
            <person name="Ciuffetti L.M."/>
            <person name="Degrave A."/>
            <person name="Dilmaghani A."/>
            <person name="Duret L."/>
            <person name="Fudal I."/>
            <person name="Goodwin S.B."/>
            <person name="Gout L."/>
            <person name="Glaser N."/>
            <person name="Linglin J."/>
            <person name="Kema G.H.J."/>
            <person name="Lapalu N."/>
            <person name="Lawrence C.B."/>
            <person name="May K."/>
            <person name="Meyer M."/>
            <person name="Ollivier B."/>
            <person name="Poulain J."/>
            <person name="Schoch C.L."/>
            <person name="Simon A."/>
            <person name="Spatafora J.W."/>
            <person name="Stachowiak A."/>
            <person name="Turgeon B.G."/>
            <person name="Tyler B.M."/>
            <person name="Vincent D."/>
            <person name="Weissenbach J."/>
            <person name="Amselem J."/>
            <person name="Quesneville H."/>
            <person name="Oliver R.P."/>
            <person name="Wincker P."/>
            <person name="Balesdent M.-H."/>
            <person name="Howlett B.J."/>
        </authorList>
    </citation>
    <scope>NUCLEOTIDE SEQUENCE [LARGE SCALE GENOMIC DNA]</scope>
    <source>
        <strain evidence="17">JN3 / isolate v23.1.3 / race Av1-4-5-6-7-8</strain>
    </source>
</reference>
<keyword evidence="8 14" id="KW-1133">Transmembrane helix</keyword>
<dbReference type="HOGENOM" id="CLU_025144_2_1_1"/>
<dbReference type="FunFam" id="2.40.128.330:FF:000002">
    <property type="entry name" value="Inner membrane magnesium transporter mrs2"/>
    <property type="match status" value="1"/>
</dbReference>
<feature type="transmembrane region" description="Helical" evidence="14">
    <location>
        <begin position="463"/>
        <end position="485"/>
    </location>
</feature>
<dbReference type="AlphaFoldDB" id="E4ZNV6"/>
<comment type="subunit">
    <text evidence="13">Homopentamer. Forms homooligomers. Interacts with MFM1.</text>
</comment>
<dbReference type="PANTHER" id="PTHR13890">
    <property type="entry name" value="RNA SPLICING PROTEIN MRS2, MITOCHONDRIAL"/>
    <property type="match status" value="1"/>
</dbReference>
<evidence type="ECO:0000256" key="2">
    <source>
        <dbReference type="ARBA" id="ARBA00009765"/>
    </source>
</evidence>
<dbReference type="InParanoid" id="E4ZNV6"/>
<gene>
    <name evidence="16" type="ORF">LEMA_P042260.1</name>
</gene>
<keyword evidence="3 14" id="KW-0813">Transport</keyword>
<evidence type="ECO:0000256" key="10">
    <source>
        <dbReference type="ARBA" id="ARBA00023128"/>
    </source>
</evidence>
<comment type="similarity">
    <text evidence="2 14">Belongs to the CorA metal ion transporter (MIT) (TC 1.A.35) family.</text>
</comment>
<proteinExistence type="inferred from homology"/>
<dbReference type="FunCoup" id="E4ZNV6">
    <property type="interactions" value="300"/>
</dbReference>
<keyword evidence="7" id="KW-0809">Transit peptide</keyword>
<evidence type="ECO:0000256" key="8">
    <source>
        <dbReference type="ARBA" id="ARBA00022989"/>
    </source>
</evidence>
<evidence type="ECO:0000256" key="4">
    <source>
        <dbReference type="ARBA" id="ARBA00022692"/>
    </source>
</evidence>
<dbReference type="InterPro" id="IPR039204">
    <property type="entry name" value="MRS2-like"/>
</dbReference>
<dbReference type="OrthoDB" id="10251508at2759"/>
<keyword evidence="17" id="KW-1185">Reference proteome</keyword>
<protein>
    <recommendedName>
        <fullName evidence="14">Magnesium transporter</fullName>
    </recommendedName>
</protein>
<keyword evidence="10" id="KW-0496">Mitochondrion</keyword>
<dbReference type="OMA" id="CIRIADC"/>
<sequence>MTSAALANSNNNISQRLWIAAIYDDDILQSYEADNCPWNSPVALGPEFPARSSPDCIRIADCPMCRLEETTERAWSQRQGNNTGLLGDRGFATEPCLLQKKLSRSTFDIAQTSIRQRTFLSIRSFATIPRLQAWNPFSSTKARRLGAPAPPPDEQSTSSSGFGGSLGRMSRATNELKMRCTELDEHGNVTLVNGEFKKSELIAKYGLLPRDLRKIDSSLLPHILVRPTAILINLLNLRVLLKHNRVLVFDAYGTTDSKSQSVFMYDLDLKLRQKESAANGTLAYEFRALEAVLISVTLSLEQEFEGVSEPVVRVLRELEEDIDRDKLRYLLIYSKKLGSFEQKARLVRNALEELLEADDDLSAMYLTEKAEGRTREDDDHTEVEMLLESYHKVADEIVQAAENLVSSIRNTEEIVKAILDANRNSLMLLDLKFSISTLSITAGTFVAALYGMNLKNFIEESDFGFFGVSAWCTVFGFLVAAYALTKLRKVQRVSMYGHGPGALVSRDPPKVTSWGMGAWGGGSRNGVSRGDYGPLGPLPGGAPDLTGFGKRGESWTDVVPRERVQARRLGRGDARPDEGNKGT</sequence>
<evidence type="ECO:0000256" key="7">
    <source>
        <dbReference type="ARBA" id="ARBA00022946"/>
    </source>
</evidence>
<dbReference type="GO" id="GO:0045016">
    <property type="term" value="P:mitochondrial magnesium ion transmembrane transport"/>
    <property type="evidence" value="ECO:0007669"/>
    <property type="project" value="UniProtKB-ARBA"/>
</dbReference>
<evidence type="ECO:0000256" key="5">
    <source>
        <dbReference type="ARBA" id="ARBA00022792"/>
    </source>
</evidence>
<evidence type="ECO:0000256" key="15">
    <source>
        <dbReference type="SAM" id="MobiDB-lite"/>
    </source>
</evidence>
<dbReference type="STRING" id="985895.E4ZNV6"/>
<dbReference type="GO" id="GO:0015095">
    <property type="term" value="F:magnesium ion transmembrane transporter activity"/>
    <property type="evidence" value="ECO:0007669"/>
    <property type="project" value="TreeGrafter"/>
</dbReference>
<feature type="region of interest" description="Disordered" evidence="15">
    <location>
        <begin position="142"/>
        <end position="166"/>
    </location>
</feature>
<dbReference type="FunFam" id="1.20.58.340:FF:000005">
    <property type="entry name" value="Inner membrane magnesium transporter MRS2"/>
    <property type="match status" value="1"/>
</dbReference>
<accession>E4ZNV6</accession>
<keyword evidence="11 14" id="KW-0472">Membrane</keyword>
<dbReference type="VEuPathDB" id="FungiDB:LEMA_P042260.1"/>
<evidence type="ECO:0000313" key="16">
    <source>
        <dbReference type="EMBL" id="CBX93325.1"/>
    </source>
</evidence>
<keyword evidence="4 14" id="KW-0812">Transmembrane</keyword>
<comment type="subcellular location">
    <subcellularLocation>
        <location evidence="1 14">Mitochondrion inner membrane</location>
        <topology evidence="1 14">Multi-pass membrane protein</topology>
    </subcellularLocation>
</comment>
<dbReference type="eggNOG" id="KOG2662">
    <property type="taxonomic scope" value="Eukaryota"/>
</dbReference>
<evidence type="ECO:0000256" key="11">
    <source>
        <dbReference type="ARBA" id="ARBA00023136"/>
    </source>
</evidence>
<evidence type="ECO:0000256" key="6">
    <source>
        <dbReference type="ARBA" id="ARBA00022842"/>
    </source>
</evidence>
<name>E4ZNV6_LEPMJ</name>
<organism evidence="17">
    <name type="scientific">Leptosphaeria maculans (strain JN3 / isolate v23.1.3 / race Av1-4-5-6-7-8)</name>
    <name type="common">Blackleg fungus</name>
    <name type="synonym">Phoma lingam</name>
    <dbReference type="NCBI Taxonomy" id="985895"/>
    <lineage>
        <taxon>Eukaryota</taxon>
        <taxon>Fungi</taxon>
        <taxon>Dikarya</taxon>
        <taxon>Ascomycota</taxon>
        <taxon>Pezizomycotina</taxon>
        <taxon>Dothideomycetes</taxon>
        <taxon>Pleosporomycetidae</taxon>
        <taxon>Pleosporales</taxon>
        <taxon>Pleosporineae</taxon>
        <taxon>Leptosphaeriaceae</taxon>
        <taxon>Plenodomus</taxon>
        <taxon>Plenodomus lingam/Leptosphaeria maculans species complex</taxon>
    </lineage>
</organism>
<dbReference type="Proteomes" id="UP000002668">
    <property type="component" value="Genome"/>
</dbReference>
<comment type="function">
    <text evidence="12">High-conductance magnesium-selective channel that mediates the influx of magnesium into the mitochondrial matrix. Essential for the splicing of mRNA group II introns in mitochondria by affecting mitochondrial magnesium concentrations, which are critical for group II intron splicing. It also suppresses a variety of mitochondrial intron mutations and its absence may disturb the assembly of mitochondrial membrane complexes.</text>
</comment>
<evidence type="ECO:0000256" key="14">
    <source>
        <dbReference type="RuleBase" id="RU366042"/>
    </source>
</evidence>
<keyword evidence="5 14" id="KW-0999">Mitochondrion inner membrane</keyword>
<dbReference type="Gene3D" id="1.20.58.340">
    <property type="entry name" value="Magnesium transport protein CorA, transmembrane region"/>
    <property type="match status" value="1"/>
</dbReference>
<dbReference type="Pfam" id="PF22099">
    <property type="entry name" value="MRS2-like"/>
    <property type="match status" value="1"/>
</dbReference>
<feature type="transmembrane region" description="Helical" evidence="14">
    <location>
        <begin position="433"/>
        <end position="451"/>
    </location>
</feature>
<evidence type="ECO:0000313" key="17">
    <source>
        <dbReference type="Proteomes" id="UP000002668"/>
    </source>
</evidence>
<dbReference type="CDD" id="cd12823">
    <property type="entry name" value="Mrs2_Mfm1p-like"/>
    <property type="match status" value="1"/>
</dbReference>
<feature type="compositionally biased region" description="Basic and acidic residues" evidence="15">
    <location>
        <begin position="550"/>
        <end position="583"/>
    </location>
</feature>
<feature type="region of interest" description="Disordered" evidence="15">
    <location>
        <begin position="543"/>
        <end position="583"/>
    </location>
</feature>
<dbReference type="EMBL" id="FP929105">
    <property type="protein sequence ID" value="CBX93325.1"/>
    <property type="molecule type" value="Genomic_DNA"/>
</dbReference>
<dbReference type="GO" id="GO:0005743">
    <property type="term" value="C:mitochondrial inner membrane"/>
    <property type="evidence" value="ECO:0007669"/>
    <property type="project" value="UniProtKB-SubCell"/>
</dbReference>
<evidence type="ECO:0000256" key="3">
    <source>
        <dbReference type="ARBA" id="ARBA00022448"/>
    </source>
</evidence>
<evidence type="ECO:0000256" key="12">
    <source>
        <dbReference type="ARBA" id="ARBA00046105"/>
    </source>
</evidence>
<dbReference type="Gene3D" id="2.40.128.330">
    <property type="match status" value="1"/>
</dbReference>
<evidence type="ECO:0000256" key="9">
    <source>
        <dbReference type="ARBA" id="ARBA00023065"/>
    </source>
</evidence>
<evidence type="ECO:0000256" key="13">
    <source>
        <dbReference type="ARBA" id="ARBA00046701"/>
    </source>
</evidence>